<feature type="region of interest" description="Disordered" evidence="1">
    <location>
        <begin position="1"/>
        <end position="173"/>
    </location>
</feature>
<feature type="compositionally biased region" description="Low complexity" evidence="1">
    <location>
        <begin position="265"/>
        <end position="281"/>
    </location>
</feature>
<organism evidence="2 3">
    <name type="scientific">Cystoisospora suis</name>
    <dbReference type="NCBI Taxonomy" id="483139"/>
    <lineage>
        <taxon>Eukaryota</taxon>
        <taxon>Sar</taxon>
        <taxon>Alveolata</taxon>
        <taxon>Apicomplexa</taxon>
        <taxon>Conoidasida</taxon>
        <taxon>Coccidia</taxon>
        <taxon>Eucoccidiorida</taxon>
        <taxon>Eimeriorina</taxon>
        <taxon>Sarcocystidae</taxon>
        <taxon>Cystoisospora</taxon>
    </lineage>
</organism>
<gene>
    <name evidence="2" type="ORF">CSUI_009518</name>
</gene>
<feature type="non-terminal residue" evidence="2">
    <location>
        <position position="587"/>
    </location>
</feature>
<feature type="compositionally biased region" description="Polar residues" evidence="1">
    <location>
        <begin position="128"/>
        <end position="139"/>
    </location>
</feature>
<dbReference type="RefSeq" id="XP_067918388.1">
    <property type="nucleotide sequence ID" value="XM_068069633.1"/>
</dbReference>
<feature type="compositionally biased region" description="Basic and acidic residues" evidence="1">
    <location>
        <begin position="103"/>
        <end position="114"/>
    </location>
</feature>
<feature type="compositionally biased region" description="Polar residues" evidence="1">
    <location>
        <begin position="27"/>
        <end position="42"/>
    </location>
</feature>
<reference evidence="2 3" key="1">
    <citation type="journal article" date="2017" name="Int. J. Parasitol.">
        <title>The genome of the protozoan parasite Cystoisospora suis and a reverse vaccinology approach to identify vaccine candidates.</title>
        <authorList>
            <person name="Palmieri N."/>
            <person name="Shrestha A."/>
            <person name="Ruttkowski B."/>
            <person name="Beck T."/>
            <person name="Vogl C."/>
            <person name="Tomley F."/>
            <person name="Blake D.P."/>
            <person name="Joachim A."/>
        </authorList>
    </citation>
    <scope>NUCLEOTIDE SEQUENCE [LARGE SCALE GENOMIC DNA]</scope>
    <source>
        <strain evidence="2 3">Wien I</strain>
    </source>
</reference>
<feature type="region of interest" description="Disordered" evidence="1">
    <location>
        <begin position="522"/>
        <end position="587"/>
    </location>
</feature>
<proteinExistence type="predicted"/>
<dbReference type="EMBL" id="MIGC01005701">
    <property type="protein sequence ID" value="PHJ16662.1"/>
    <property type="molecule type" value="Genomic_DNA"/>
</dbReference>
<dbReference type="GeneID" id="94432844"/>
<accession>A0A2C6KJK1</accession>
<dbReference type="VEuPathDB" id="ToxoDB:CSUI_009518"/>
<feature type="compositionally biased region" description="Low complexity" evidence="1">
    <location>
        <begin position="360"/>
        <end position="370"/>
    </location>
</feature>
<feature type="region of interest" description="Disordered" evidence="1">
    <location>
        <begin position="188"/>
        <end position="209"/>
    </location>
</feature>
<feature type="compositionally biased region" description="Polar residues" evidence="1">
    <location>
        <begin position="569"/>
        <end position="587"/>
    </location>
</feature>
<feature type="compositionally biased region" description="Basic and acidic residues" evidence="1">
    <location>
        <begin position="528"/>
        <end position="540"/>
    </location>
</feature>
<comment type="caution">
    <text evidence="2">The sequence shown here is derived from an EMBL/GenBank/DDBJ whole genome shotgun (WGS) entry which is preliminary data.</text>
</comment>
<feature type="compositionally biased region" description="Basic and acidic residues" evidence="1">
    <location>
        <begin position="554"/>
        <end position="568"/>
    </location>
</feature>
<name>A0A2C6KJK1_9APIC</name>
<feature type="compositionally biased region" description="Basic and acidic residues" evidence="1">
    <location>
        <begin position="430"/>
        <end position="448"/>
    </location>
</feature>
<sequence length="587" mass="63108">MEKAKDATAVPSLPPTLKPELGGATLLISSLFSNMQPQTPDGQKSRHEDYTTEEEKAERKEPVLCPRTPEGEEKPAELPSLLWAPLKQIQHEKSSTEDTAASPRRETKEGRKAELLLPLLVPEPDKSLSLSARGTSPSFRTKPGKAEGKGREVSDGTFRAEEEERPTGKERRFLKHLVTNAAETTEGLDCTATAPTETSPGRNDGGCVQCSENSLGSTVSALREIPDTDSDSTTYSPDDPQQLLDLYFHLAKKIEGQKAEGSPPSVATLANASTNASASVTPIASSSWPRLPSSLAPATPPLPYRSSSRERRLPCASETNSIPSCGVGDAAGATGEEDEAYDSSGELVQEPLPGSHPRGSRSSYAGAGSYFLRKPGGRGLTAGPRLGRFEQEASDEAVEAHLLRQFRSGGTQSVNHRQRHNAGKASLVGHEPHRWDEALAFHPDDRLPSRGGTSPQGRTARADSSGPTGKDPGHRARTWRFPDTGLSPERSCDVRDTPQSDRLSGVGAASLNFQVLSKLLFGGDDEERGPRWEQAGRSKAPEGLSKSGQLHARFSAERDRLRVGKERSSTPGEWNEVSSQQDLGVDP</sequence>
<feature type="compositionally biased region" description="Basic and acidic residues" evidence="1">
    <location>
        <begin position="490"/>
        <end position="499"/>
    </location>
</feature>
<feature type="compositionally biased region" description="Basic and acidic residues" evidence="1">
    <location>
        <begin position="43"/>
        <end position="62"/>
    </location>
</feature>
<keyword evidence="3" id="KW-1185">Reference proteome</keyword>
<dbReference type="Proteomes" id="UP000221165">
    <property type="component" value="Unassembled WGS sequence"/>
</dbReference>
<evidence type="ECO:0000313" key="2">
    <source>
        <dbReference type="EMBL" id="PHJ16662.1"/>
    </source>
</evidence>
<protein>
    <submittedName>
        <fullName evidence="2">Uncharacterized protein</fullName>
    </submittedName>
</protein>
<feature type="compositionally biased region" description="Basic and acidic residues" evidence="1">
    <location>
        <begin position="144"/>
        <end position="171"/>
    </location>
</feature>
<evidence type="ECO:0000256" key="1">
    <source>
        <dbReference type="SAM" id="MobiDB-lite"/>
    </source>
</evidence>
<feature type="region of interest" description="Disordered" evidence="1">
    <location>
        <begin position="256"/>
        <end position="507"/>
    </location>
</feature>
<dbReference type="AlphaFoldDB" id="A0A2C6KJK1"/>
<evidence type="ECO:0000313" key="3">
    <source>
        <dbReference type="Proteomes" id="UP000221165"/>
    </source>
</evidence>